<comment type="caution">
    <text evidence="1">The sequence shown here is derived from an EMBL/GenBank/DDBJ whole genome shotgun (WGS) entry which is preliminary data.</text>
</comment>
<sequence length="1068" mass="122261">MKQFFLKFLLVCISNYLYAQSGRDDDFFLPSPTAYSFMKSNEMSTQLYNGLVDFEEKLMEVKQGNLSETISIKYNFGGVKVNEIPGWVGLSFNLKVGGVISRIIKGIPDDSGLGILNIGQEMLTEYNKVYPSDAIVKQVTKSEVDCHPDLFYVSAPGLSAKFVFDYQGNICFLNGEKIKLEYSRNYQITSFTLTNDNGIKYVFSTVEKSYFGKSIPEESYISSWYLTKIIDLNNEEINYHYTAETNRYRFKETAVTRQVHFRRGGNVNDFDLFKTDGIYSRDQVIYLNRITTKLHEIRFIFSDRDDIVYHPPRYSNLGAKEQKLDEIQLYDLNENILKKVRFQYRPSESRLMLSDIYQQSVQDQTEQLMFRFSYNSERFTSYGMFNGNPYASNSIDDWGYYNGINNGITRIPTVFSFFNNRYLYGADRSIIPSKVKACILEKIEYGTGGTVSFEHESNDYDPGDIEEGYESVYNEYSFFYEEGVFDTDPSTISFNLDVGTNVEIRKEIIPIGPNRSWLSGAVSQTSNLFLSAGDYTLQQIFQTNQLFNPGNSDIQTASGKISFTKRIKKDRMIGPGLRIKRIKWDYDGQISTKQYFYRLQGTNKSSGQLDSKPIYYAGFTGGVGASGFVMSSARLNERQDALPVGYSRVEEIMDDNSKIVYHYSNFSEASDQTASPLDDIDEKLLANISNAQSRGKVRKVEYFDALGRKIRSVNNDYSELPDWSETVVFLDLKSLFYKNLTSLYSDPQDLLPANIEVDFLILQKSAYQSRFVVLTKTTTSEYFNNNSEPLISTKEFLYGNSDDNQIRKIRSTNSKSDEVINYFTYPADYKLLNEGWVADLINSNNLSLPIETVTVNKSNNRELVTSGKYLEYYRNGKGILKNVFHLSQESPTNLTSFKFGNLTQGLTPPSAQNQQYGIDSRYRLFKNYLSYDDFLNPREVKVNAGATTIYLWGYGGQYPVAKIENATYAEVLLALGGGTIANNKINALNSPTVSDATIKTILDSLRNNVNMQKAQISSYTYRPLVGMTSMTDPRGITEYYEYDGFQRLKDVLDFEDNVLKNYRYHYRP</sequence>
<dbReference type="Proteomes" id="UP000309872">
    <property type="component" value="Unassembled WGS sequence"/>
</dbReference>
<organism evidence="1 2">
    <name type="scientific">Sphingobacterium alkalisoli</name>
    <dbReference type="NCBI Taxonomy" id="1874115"/>
    <lineage>
        <taxon>Bacteria</taxon>
        <taxon>Pseudomonadati</taxon>
        <taxon>Bacteroidota</taxon>
        <taxon>Sphingobacteriia</taxon>
        <taxon>Sphingobacteriales</taxon>
        <taxon>Sphingobacteriaceae</taxon>
        <taxon>Sphingobacterium</taxon>
    </lineage>
</organism>
<dbReference type="AlphaFoldDB" id="A0A4U0GP83"/>
<dbReference type="EMBL" id="SUKA01000011">
    <property type="protein sequence ID" value="TJY60700.1"/>
    <property type="molecule type" value="Genomic_DNA"/>
</dbReference>
<evidence type="ECO:0000313" key="2">
    <source>
        <dbReference type="Proteomes" id="UP000309872"/>
    </source>
</evidence>
<accession>A0A4U0GP83</accession>
<reference evidence="1 2" key="1">
    <citation type="submission" date="2019-04" db="EMBL/GenBank/DDBJ databases">
        <title>Sphingobacterium olei sp. nov., isolated from oil-contaminated soil.</title>
        <authorList>
            <person name="Liu B."/>
        </authorList>
    </citation>
    <scope>NUCLEOTIDE SEQUENCE [LARGE SCALE GENOMIC DNA]</scope>
    <source>
        <strain evidence="1 2">Y3L14</strain>
    </source>
</reference>
<proteinExistence type="predicted"/>
<keyword evidence="2" id="KW-1185">Reference proteome</keyword>
<protein>
    <recommendedName>
        <fullName evidence="3">RHS repeat protein</fullName>
    </recommendedName>
</protein>
<gene>
    <name evidence="1" type="ORF">FAZ19_22435</name>
</gene>
<evidence type="ECO:0000313" key="1">
    <source>
        <dbReference type="EMBL" id="TJY60700.1"/>
    </source>
</evidence>
<name>A0A4U0GP83_9SPHI</name>
<evidence type="ECO:0008006" key="3">
    <source>
        <dbReference type="Google" id="ProtNLM"/>
    </source>
</evidence>